<evidence type="ECO:0000313" key="1">
    <source>
        <dbReference type="EMBL" id="MCF1594594.1"/>
    </source>
</evidence>
<comment type="caution">
    <text evidence="1">The sequence shown here is derived from an EMBL/GenBank/DDBJ whole genome shotgun (WGS) entry which is preliminary data.</text>
</comment>
<proteinExistence type="predicted"/>
<organism evidence="1 2">
    <name type="scientific">Streptomyces muensis</name>
    <dbReference type="NCBI Taxonomy" id="1077944"/>
    <lineage>
        <taxon>Bacteria</taxon>
        <taxon>Bacillati</taxon>
        <taxon>Actinomycetota</taxon>
        <taxon>Actinomycetes</taxon>
        <taxon>Kitasatosporales</taxon>
        <taxon>Streptomycetaceae</taxon>
        <taxon>Streptomyces</taxon>
    </lineage>
</organism>
<dbReference type="RefSeq" id="WP_234762842.1">
    <property type="nucleotide sequence ID" value="NZ_JAKEIP010000040.1"/>
</dbReference>
<protein>
    <submittedName>
        <fullName evidence="1">Uncharacterized protein</fullName>
    </submittedName>
</protein>
<keyword evidence="2" id="KW-1185">Reference proteome</keyword>
<name>A0A9X1TLE2_STRM4</name>
<sequence>MHAWYGTADIGRHTAVLAAVVAAASLAVSAWGTYKTAQVADDQLAQSRASEKAATRHQVSQVTLWPQTIGGQRTYVIANRSLDAAYLYLHVESGPVGNEAAHLVRLGAAPPCTRMELSVRTAHLSVRDPDRERPSTTSFRLLGLIVRDASGKVWEREDTGGLSLLRKVPEVARTEQHHVPFDELTLDSLDQCHSGTS</sequence>
<dbReference type="Proteomes" id="UP001139384">
    <property type="component" value="Unassembled WGS sequence"/>
</dbReference>
<accession>A0A9X1TLE2</accession>
<gene>
    <name evidence="1" type="ORF">L0P92_13605</name>
</gene>
<evidence type="ECO:0000313" key="2">
    <source>
        <dbReference type="Proteomes" id="UP001139384"/>
    </source>
</evidence>
<dbReference type="EMBL" id="JAKEIP010000040">
    <property type="protein sequence ID" value="MCF1594594.1"/>
    <property type="molecule type" value="Genomic_DNA"/>
</dbReference>
<reference evidence="1" key="1">
    <citation type="submission" date="2022-01" db="EMBL/GenBank/DDBJ databases">
        <title>Draft Genome Sequences of Seven Type Strains of the Genus Streptomyces.</title>
        <authorList>
            <person name="Aziz S."/>
            <person name="Coretto E."/>
            <person name="Chronakova A."/>
            <person name="Sproer C."/>
            <person name="Huber K."/>
            <person name="Nouioui I."/>
            <person name="Gross H."/>
        </authorList>
    </citation>
    <scope>NUCLEOTIDE SEQUENCE</scope>
    <source>
        <strain evidence="1">DSM 103493</strain>
    </source>
</reference>
<dbReference type="AlphaFoldDB" id="A0A9X1TLE2"/>